<dbReference type="EMBL" id="JAIWYP010000003">
    <property type="protein sequence ID" value="KAH3852740.1"/>
    <property type="molecule type" value="Genomic_DNA"/>
</dbReference>
<dbReference type="InterPro" id="IPR001611">
    <property type="entry name" value="Leu-rich_rpt"/>
</dbReference>
<dbReference type="Gene3D" id="3.80.10.10">
    <property type="entry name" value="Ribonuclease Inhibitor"/>
    <property type="match status" value="2"/>
</dbReference>
<dbReference type="GO" id="GO:0031267">
    <property type="term" value="F:small GTPase binding"/>
    <property type="evidence" value="ECO:0007669"/>
    <property type="project" value="TreeGrafter"/>
</dbReference>
<dbReference type="Proteomes" id="UP000828390">
    <property type="component" value="Unassembled WGS sequence"/>
</dbReference>
<evidence type="ECO:0000256" key="4">
    <source>
        <dbReference type="SAM" id="MobiDB-lite"/>
    </source>
</evidence>
<dbReference type="Pfam" id="PF13516">
    <property type="entry name" value="LRR_6"/>
    <property type="match status" value="5"/>
</dbReference>
<reference evidence="5" key="1">
    <citation type="journal article" date="2019" name="bioRxiv">
        <title>The Genome of the Zebra Mussel, Dreissena polymorpha: A Resource for Invasive Species Research.</title>
        <authorList>
            <person name="McCartney M.A."/>
            <person name="Auch B."/>
            <person name="Kono T."/>
            <person name="Mallez S."/>
            <person name="Zhang Y."/>
            <person name="Obille A."/>
            <person name="Becker A."/>
            <person name="Abrahante J.E."/>
            <person name="Garbe J."/>
            <person name="Badalamenti J.P."/>
            <person name="Herman A."/>
            <person name="Mangelson H."/>
            <person name="Liachko I."/>
            <person name="Sullivan S."/>
            <person name="Sone E.D."/>
            <person name="Koren S."/>
            <person name="Silverstein K.A.T."/>
            <person name="Beckman K.B."/>
            <person name="Gohl D.M."/>
        </authorList>
    </citation>
    <scope>NUCLEOTIDE SEQUENCE</scope>
    <source>
        <strain evidence="5">Duluth1</strain>
        <tissue evidence="5">Whole animal</tissue>
    </source>
</reference>
<dbReference type="InterPro" id="IPR032675">
    <property type="entry name" value="LRR_dom_sf"/>
</dbReference>
<feature type="compositionally biased region" description="Basic and acidic residues" evidence="4">
    <location>
        <begin position="397"/>
        <end position="409"/>
    </location>
</feature>
<evidence type="ECO:0000256" key="3">
    <source>
        <dbReference type="ARBA" id="ARBA00022737"/>
    </source>
</evidence>
<name>A0A9D4L658_DREPO</name>
<dbReference type="GO" id="GO:0048471">
    <property type="term" value="C:perinuclear region of cytoplasm"/>
    <property type="evidence" value="ECO:0007669"/>
    <property type="project" value="TreeGrafter"/>
</dbReference>
<sequence>MKYRYLSKSDARTLSNLIKNHLTLASLDLDDNGLGARGMQYFCEILKENKHLTDLILSRNNLGPSGAKHLRSALITNCFLIKLDISENNFGEKGGKYCAGIIEDNVSIKELNISGNYIGDTAAIAIGKALGNNISLRSLDISWNNIRENGAISLANGLKKNTELVVFLAGNNGFGDEGGRALVQAMKQNSVVQEVGLDACRLNDKTLKLLGHSIGSLADLQRLHIGSNLFTPQQASLFLASLVNNPGALVYVNIQGVPATDQLKAAAGSLLTVHNLLVNFDDPPARREVTRDVLTRNLVQIVEFMEKFGITVEDLFPDYEDEDEDGQLMITIKEVFVAMECCGLISKFDKLQKLRERLQQGKGRKFSIQEFSKVYESVCSGQDTLRAAPLRTHLRKSLKEEREEKERQRRQSKQRRRVTPLVPAALEDE</sequence>
<evidence type="ECO:0000313" key="5">
    <source>
        <dbReference type="EMBL" id="KAH3852740.1"/>
    </source>
</evidence>
<dbReference type="PANTHER" id="PTHR24113">
    <property type="entry name" value="RAN GTPASE-ACTIVATING PROTEIN 1"/>
    <property type="match status" value="1"/>
</dbReference>
<reference evidence="5" key="2">
    <citation type="submission" date="2020-11" db="EMBL/GenBank/DDBJ databases">
        <authorList>
            <person name="McCartney M.A."/>
            <person name="Auch B."/>
            <person name="Kono T."/>
            <person name="Mallez S."/>
            <person name="Becker A."/>
            <person name="Gohl D.M."/>
            <person name="Silverstein K.A.T."/>
            <person name="Koren S."/>
            <person name="Bechman K.B."/>
            <person name="Herman A."/>
            <person name="Abrahante J.E."/>
            <person name="Garbe J."/>
        </authorList>
    </citation>
    <scope>NUCLEOTIDE SEQUENCE</scope>
    <source>
        <strain evidence="5">Duluth1</strain>
        <tissue evidence="5">Whole animal</tissue>
    </source>
</reference>
<comment type="caution">
    <text evidence="5">The sequence shown here is derived from an EMBL/GenBank/DDBJ whole genome shotgun (WGS) entry which is preliminary data.</text>
</comment>
<dbReference type="GO" id="GO:0005829">
    <property type="term" value="C:cytosol"/>
    <property type="evidence" value="ECO:0007669"/>
    <property type="project" value="TreeGrafter"/>
</dbReference>
<dbReference type="GO" id="GO:0005634">
    <property type="term" value="C:nucleus"/>
    <property type="evidence" value="ECO:0007669"/>
    <property type="project" value="TreeGrafter"/>
</dbReference>
<dbReference type="InterPro" id="IPR027038">
    <property type="entry name" value="RanGap"/>
</dbReference>
<keyword evidence="1" id="KW-0343">GTPase activation</keyword>
<dbReference type="AlphaFoldDB" id="A0A9D4L658"/>
<proteinExistence type="predicted"/>
<evidence type="ECO:0000256" key="2">
    <source>
        <dbReference type="ARBA" id="ARBA00022614"/>
    </source>
</evidence>
<keyword evidence="2" id="KW-0433">Leucine-rich repeat</keyword>
<dbReference type="SUPFAM" id="SSF52047">
    <property type="entry name" value="RNI-like"/>
    <property type="match status" value="1"/>
</dbReference>
<keyword evidence="6" id="KW-1185">Reference proteome</keyword>
<dbReference type="SMART" id="SM00368">
    <property type="entry name" value="LRR_RI"/>
    <property type="match status" value="6"/>
</dbReference>
<dbReference type="GO" id="GO:0005096">
    <property type="term" value="F:GTPase activator activity"/>
    <property type="evidence" value="ECO:0007669"/>
    <property type="project" value="UniProtKB-KW"/>
</dbReference>
<evidence type="ECO:0000256" key="1">
    <source>
        <dbReference type="ARBA" id="ARBA00022468"/>
    </source>
</evidence>
<dbReference type="PANTHER" id="PTHR24113:SF12">
    <property type="entry name" value="RAN GTPASE-ACTIVATING PROTEIN 1"/>
    <property type="match status" value="1"/>
</dbReference>
<accession>A0A9D4L658</accession>
<dbReference type="GO" id="GO:0006913">
    <property type="term" value="P:nucleocytoplasmic transport"/>
    <property type="evidence" value="ECO:0007669"/>
    <property type="project" value="TreeGrafter"/>
</dbReference>
<gene>
    <name evidence="5" type="ORF">DPMN_095257</name>
</gene>
<evidence type="ECO:0000313" key="6">
    <source>
        <dbReference type="Proteomes" id="UP000828390"/>
    </source>
</evidence>
<organism evidence="5 6">
    <name type="scientific">Dreissena polymorpha</name>
    <name type="common">Zebra mussel</name>
    <name type="synonym">Mytilus polymorpha</name>
    <dbReference type="NCBI Taxonomy" id="45954"/>
    <lineage>
        <taxon>Eukaryota</taxon>
        <taxon>Metazoa</taxon>
        <taxon>Spiralia</taxon>
        <taxon>Lophotrochozoa</taxon>
        <taxon>Mollusca</taxon>
        <taxon>Bivalvia</taxon>
        <taxon>Autobranchia</taxon>
        <taxon>Heteroconchia</taxon>
        <taxon>Euheterodonta</taxon>
        <taxon>Imparidentia</taxon>
        <taxon>Neoheterodontei</taxon>
        <taxon>Myida</taxon>
        <taxon>Dreissenoidea</taxon>
        <taxon>Dreissenidae</taxon>
        <taxon>Dreissena</taxon>
    </lineage>
</organism>
<keyword evidence="3" id="KW-0677">Repeat</keyword>
<feature type="region of interest" description="Disordered" evidence="4">
    <location>
        <begin position="395"/>
        <end position="429"/>
    </location>
</feature>
<protein>
    <submittedName>
        <fullName evidence="5">Uncharacterized protein</fullName>
    </submittedName>
</protein>